<comment type="caution">
    <text evidence="1">The sequence shown here is derived from an EMBL/GenBank/DDBJ whole genome shotgun (WGS) entry which is preliminary data.</text>
</comment>
<gene>
    <name evidence="1" type="ORF">Q8A70_16885</name>
</gene>
<reference evidence="2" key="1">
    <citation type="submission" date="2023-08" db="EMBL/GenBank/DDBJ databases">
        <title>Rhodospirillaceae gen. nov., a novel taxon isolated from the Yangtze River Yuezi River estuary sludge.</title>
        <authorList>
            <person name="Ruan L."/>
        </authorList>
    </citation>
    <scope>NUCLEOTIDE SEQUENCE [LARGE SCALE GENOMIC DNA]</scope>
    <source>
        <strain evidence="2">R-7</strain>
    </source>
</reference>
<name>A0ABU0YNS9_9PROT</name>
<sequence>MQDPAQEPEKFAVLRRARRIWAISPVHGDMTRLRALHAYIEPQFEPGDRIVYLGGYLGRGPEVAGTVDELIAFRRQIISRPHMFAYDIVYLRGQQEEMWSKLLQLQFAPNPKEVLPWMLQHGVGATITAYGGDPAQGIINCREGAMAITRWTNSLRAAMQARPGHAALMSRTRRAAYTDDQGLLFVHAGLDPERPLSAQGDSLWWGSPGFANLNHPYGEFLRVVRGYDHGHHGPSASPFTLTIDGGCGYGGKALAGLLDPKGELLNLVEA</sequence>
<dbReference type="Proteomes" id="UP001230156">
    <property type="component" value="Unassembled WGS sequence"/>
</dbReference>
<organism evidence="1 2">
    <name type="scientific">Dongia sedimenti</name>
    <dbReference type="NCBI Taxonomy" id="3064282"/>
    <lineage>
        <taxon>Bacteria</taxon>
        <taxon>Pseudomonadati</taxon>
        <taxon>Pseudomonadota</taxon>
        <taxon>Alphaproteobacteria</taxon>
        <taxon>Rhodospirillales</taxon>
        <taxon>Dongiaceae</taxon>
        <taxon>Dongia</taxon>
    </lineage>
</organism>
<proteinExistence type="predicted"/>
<keyword evidence="2" id="KW-1185">Reference proteome</keyword>
<dbReference type="EMBL" id="JAUYVI010000005">
    <property type="protein sequence ID" value="MDQ7249366.1"/>
    <property type="molecule type" value="Genomic_DNA"/>
</dbReference>
<evidence type="ECO:0000313" key="2">
    <source>
        <dbReference type="Proteomes" id="UP001230156"/>
    </source>
</evidence>
<dbReference type="InterPro" id="IPR029052">
    <property type="entry name" value="Metallo-depent_PP-like"/>
</dbReference>
<dbReference type="RefSeq" id="WP_379957265.1">
    <property type="nucleotide sequence ID" value="NZ_JAUYVI010000005.1"/>
</dbReference>
<accession>A0ABU0YNS9</accession>
<evidence type="ECO:0008006" key="3">
    <source>
        <dbReference type="Google" id="ProtNLM"/>
    </source>
</evidence>
<evidence type="ECO:0000313" key="1">
    <source>
        <dbReference type="EMBL" id="MDQ7249366.1"/>
    </source>
</evidence>
<dbReference type="InterPro" id="IPR050126">
    <property type="entry name" value="Ap4A_hydrolase"/>
</dbReference>
<dbReference type="PANTHER" id="PTHR42850">
    <property type="entry name" value="METALLOPHOSPHOESTERASE"/>
    <property type="match status" value="1"/>
</dbReference>
<dbReference type="SUPFAM" id="SSF56300">
    <property type="entry name" value="Metallo-dependent phosphatases"/>
    <property type="match status" value="1"/>
</dbReference>
<dbReference type="Gene3D" id="3.60.21.10">
    <property type="match status" value="1"/>
</dbReference>
<protein>
    <recommendedName>
        <fullName evidence="3">Serine/threonine protein phosphatase 1</fullName>
    </recommendedName>
</protein>
<dbReference type="PANTHER" id="PTHR42850:SF4">
    <property type="entry name" value="ZINC-DEPENDENT ENDOPOLYPHOSPHATASE"/>
    <property type="match status" value="1"/>
</dbReference>